<dbReference type="GO" id="GO:0005829">
    <property type="term" value="C:cytosol"/>
    <property type="evidence" value="ECO:0007669"/>
    <property type="project" value="TreeGrafter"/>
</dbReference>
<dbReference type="Gene3D" id="2.60.40.420">
    <property type="entry name" value="Cupredoxins - blue copper proteins"/>
    <property type="match status" value="1"/>
</dbReference>
<reference evidence="9 10" key="1">
    <citation type="journal article" date="2018" name="Mol. Plant">
        <title>The genome of Artemisia annua provides insight into the evolution of Asteraceae family and artemisinin biosynthesis.</title>
        <authorList>
            <person name="Shen Q."/>
            <person name="Zhang L."/>
            <person name="Liao Z."/>
            <person name="Wang S."/>
            <person name="Yan T."/>
            <person name="Shi P."/>
            <person name="Liu M."/>
            <person name="Fu X."/>
            <person name="Pan Q."/>
            <person name="Wang Y."/>
            <person name="Lv Z."/>
            <person name="Lu X."/>
            <person name="Zhang F."/>
            <person name="Jiang W."/>
            <person name="Ma Y."/>
            <person name="Chen M."/>
            <person name="Hao X."/>
            <person name="Li L."/>
            <person name="Tang Y."/>
            <person name="Lv G."/>
            <person name="Zhou Y."/>
            <person name="Sun X."/>
            <person name="Brodelius P.E."/>
            <person name="Rose J.K.C."/>
            <person name="Tang K."/>
        </authorList>
    </citation>
    <scope>NUCLEOTIDE SEQUENCE [LARGE SCALE GENOMIC DNA]</scope>
    <source>
        <strain evidence="10">cv. Huhao1</strain>
        <tissue evidence="9">Leaf</tissue>
    </source>
</reference>
<keyword evidence="5" id="KW-0560">Oxidoreductase</keyword>
<dbReference type="EMBL" id="PKPP01001873">
    <property type="protein sequence ID" value="PWA79310.1"/>
    <property type="molecule type" value="Genomic_DNA"/>
</dbReference>
<keyword evidence="10" id="KW-1185">Reference proteome</keyword>
<protein>
    <recommendedName>
        <fullName evidence="4">glyceraldehyde-3-phosphate dehydrogenase (phosphorylating)</fullName>
        <ecNumber evidence="4">1.2.1.12</ecNumber>
    </recommendedName>
</protein>
<feature type="domain" description="Plastocyanin-like" evidence="8">
    <location>
        <begin position="110"/>
        <end position="177"/>
    </location>
</feature>
<dbReference type="Pfam" id="PF07731">
    <property type="entry name" value="Cu-oxidase_2"/>
    <property type="match status" value="1"/>
</dbReference>
<comment type="pathway">
    <text evidence="1">Carbohydrate degradation; glycolysis; pyruvate from D-glyceraldehyde 3-phosphate: step 1/5.</text>
</comment>
<comment type="similarity">
    <text evidence="3">Belongs to the multicopper oxidase family.</text>
</comment>
<proteinExistence type="inferred from homology"/>
<evidence type="ECO:0000313" key="10">
    <source>
        <dbReference type="Proteomes" id="UP000245207"/>
    </source>
</evidence>
<dbReference type="InterPro" id="IPR011706">
    <property type="entry name" value="Cu-oxidase_C"/>
</dbReference>
<dbReference type="InterPro" id="IPR008972">
    <property type="entry name" value="Cupredoxin"/>
</dbReference>
<evidence type="ECO:0000256" key="6">
    <source>
        <dbReference type="ARBA" id="ARBA00023027"/>
    </source>
</evidence>
<dbReference type="SUPFAM" id="SSF51735">
    <property type="entry name" value="NAD(P)-binding Rossmann-fold domains"/>
    <property type="match status" value="1"/>
</dbReference>
<dbReference type="EC" id="1.2.1.12" evidence="4"/>
<dbReference type="Gene3D" id="3.40.50.720">
    <property type="entry name" value="NAD(P)-binding Rossmann-like Domain"/>
    <property type="match status" value="1"/>
</dbReference>
<gene>
    <name evidence="9" type="ORF">CTI12_AA207110</name>
</gene>
<evidence type="ECO:0000259" key="8">
    <source>
        <dbReference type="Pfam" id="PF07731"/>
    </source>
</evidence>
<comment type="caution">
    <text evidence="9">The sequence shown here is derived from an EMBL/GenBank/DDBJ whole genome shotgun (WGS) entry which is preliminary data.</text>
</comment>
<dbReference type="SUPFAM" id="SSF49503">
    <property type="entry name" value="Cupredoxins"/>
    <property type="match status" value="1"/>
</dbReference>
<dbReference type="GO" id="GO:0006096">
    <property type="term" value="P:glycolytic process"/>
    <property type="evidence" value="ECO:0007669"/>
    <property type="project" value="UniProtKB-KW"/>
</dbReference>
<name>A0A2U1P0V4_ARTAN</name>
<dbReference type="PROSITE" id="PS00071">
    <property type="entry name" value="GAPDH"/>
    <property type="match status" value="1"/>
</dbReference>
<evidence type="ECO:0000256" key="4">
    <source>
        <dbReference type="ARBA" id="ARBA00013119"/>
    </source>
</evidence>
<dbReference type="InterPro" id="IPR020831">
    <property type="entry name" value="GlycerAld/Erythrose_P_DH"/>
</dbReference>
<dbReference type="PANTHER" id="PTHR10836:SF112">
    <property type="entry name" value="GLYCERALDEHYDE-3-PHOSPHATE DEHYDROGENASE GAPC1, CYTOSOLIC-RELATED"/>
    <property type="match status" value="1"/>
</dbReference>
<evidence type="ECO:0000256" key="3">
    <source>
        <dbReference type="ARBA" id="ARBA00010609"/>
    </source>
</evidence>
<dbReference type="AlphaFoldDB" id="A0A2U1P0V4"/>
<evidence type="ECO:0000256" key="1">
    <source>
        <dbReference type="ARBA" id="ARBA00004869"/>
    </source>
</evidence>
<evidence type="ECO:0000256" key="5">
    <source>
        <dbReference type="ARBA" id="ARBA00023002"/>
    </source>
</evidence>
<dbReference type="PRINTS" id="PR00078">
    <property type="entry name" value="G3PDHDRGNASE"/>
</dbReference>
<dbReference type="STRING" id="35608.A0A2U1P0V4"/>
<dbReference type="InterPro" id="IPR020830">
    <property type="entry name" value="GlycerAld_3-P_DH_AS"/>
</dbReference>
<comment type="similarity">
    <text evidence="2">Belongs to the glyceraldehyde-3-phosphate dehydrogenase family.</text>
</comment>
<dbReference type="Proteomes" id="UP000245207">
    <property type="component" value="Unassembled WGS sequence"/>
</dbReference>
<evidence type="ECO:0000313" key="9">
    <source>
        <dbReference type="EMBL" id="PWA79310.1"/>
    </source>
</evidence>
<dbReference type="GO" id="GO:0004365">
    <property type="term" value="F:glyceraldehyde-3-phosphate dehydrogenase (NAD+) (phosphorylating) activity"/>
    <property type="evidence" value="ECO:0007669"/>
    <property type="project" value="UniProtKB-EC"/>
</dbReference>
<accession>A0A2U1P0V4</accession>
<keyword evidence="6" id="KW-0520">NAD</keyword>
<sequence length="469" mass="53522">MELAWIFTIYSLIYSESIISNQSIMYLSLVFGPSVANFFESEEQEEPVANKNKYSPKLKTPHEHNTVTIKFMKPCGKMHVAVVPESVLMKQKATKDLDGDGELSNSCPKMDGGPWSAASRTSYNLRDGISRFTVQVYPRSWTALSVPLDNVGMRNIRSQNWDKQYLGLQFYLRVYSPDLSQKGNQLYISGFKSFFMILIIHHLCACDPIFAQVVKSPSKMIRRSLLLPIRFEKLSSPGNQLLLGQKKPPGNAQAEVIISAPSQDAPMFVVGVNEYEYKPEFGIVSNASCTTNCLALLAKLLKRLLMVHQWIGEVEELHLSTSSLGARELLRLSVRFYHRLMANWLECPFVSQLWIFSCGLDCQARKEGFCKAYHLRLMVKDQILQLSYVEVFIKRQIARLLDPSVQCPTFIYDELIKVSVNQNLLDIDFSLYVSDESLLYGKGTGNISISQEMNGWRHWEFLTRWSPTF</sequence>
<dbReference type="PANTHER" id="PTHR10836">
    <property type="entry name" value="GLYCERALDEHYDE 3-PHOSPHATE DEHYDROGENASE"/>
    <property type="match status" value="1"/>
</dbReference>
<dbReference type="GO" id="GO:0005507">
    <property type="term" value="F:copper ion binding"/>
    <property type="evidence" value="ECO:0007669"/>
    <property type="project" value="InterPro"/>
</dbReference>
<evidence type="ECO:0000256" key="2">
    <source>
        <dbReference type="ARBA" id="ARBA00007406"/>
    </source>
</evidence>
<keyword evidence="7" id="KW-0324">Glycolysis</keyword>
<organism evidence="9 10">
    <name type="scientific">Artemisia annua</name>
    <name type="common">Sweet wormwood</name>
    <dbReference type="NCBI Taxonomy" id="35608"/>
    <lineage>
        <taxon>Eukaryota</taxon>
        <taxon>Viridiplantae</taxon>
        <taxon>Streptophyta</taxon>
        <taxon>Embryophyta</taxon>
        <taxon>Tracheophyta</taxon>
        <taxon>Spermatophyta</taxon>
        <taxon>Magnoliopsida</taxon>
        <taxon>eudicotyledons</taxon>
        <taxon>Gunneridae</taxon>
        <taxon>Pentapetalae</taxon>
        <taxon>asterids</taxon>
        <taxon>campanulids</taxon>
        <taxon>Asterales</taxon>
        <taxon>Asteraceae</taxon>
        <taxon>Asteroideae</taxon>
        <taxon>Anthemideae</taxon>
        <taxon>Artemisiinae</taxon>
        <taxon>Artemisia</taxon>
    </lineage>
</organism>
<evidence type="ECO:0000256" key="7">
    <source>
        <dbReference type="ARBA" id="ARBA00023152"/>
    </source>
</evidence>
<dbReference type="InterPro" id="IPR036291">
    <property type="entry name" value="NAD(P)-bd_dom_sf"/>
</dbReference>
<dbReference type="OrthoDB" id="2121828at2759"/>